<dbReference type="AlphaFoldDB" id="W9S162"/>
<protein>
    <submittedName>
        <fullName evidence="2">Uncharacterized protein</fullName>
    </submittedName>
</protein>
<evidence type="ECO:0000313" key="3">
    <source>
        <dbReference type="Proteomes" id="UP000030645"/>
    </source>
</evidence>
<dbReference type="Proteomes" id="UP000030645">
    <property type="component" value="Unassembled WGS sequence"/>
</dbReference>
<name>W9S162_9ROSA</name>
<evidence type="ECO:0000313" key="2">
    <source>
        <dbReference type="EMBL" id="EXC20609.1"/>
    </source>
</evidence>
<dbReference type="EMBL" id="KE345919">
    <property type="protein sequence ID" value="EXC20609.1"/>
    <property type="molecule type" value="Genomic_DNA"/>
</dbReference>
<evidence type="ECO:0000256" key="1">
    <source>
        <dbReference type="SAM" id="MobiDB-lite"/>
    </source>
</evidence>
<reference evidence="3" key="1">
    <citation type="submission" date="2013-01" db="EMBL/GenBank/DDBJ databases">
        <title>Draft Genome Sequence of a Mulberry Tree, Morus notabilis C.K. Schneid.</title>
        <authorList>
            <person name="He N."/>
            <person name="Zhao S."/>
        </authorList>
    </citation>
    <scope>NUCLEOTIDE SEQUENCE</scope>
</reference>
<keyword evidence="3" id="KW-1185">Reference proteome</keyword>
<gene>
    <name evidence="2" type="ORF">L484_027164</name>
</gene>
<feature type="region of interest" description="Disordered" evidence="1">
    <location>
        <begin position="1"/>
        <end position="38"/>
    </location>
</feature>
<proteinExistence type="predicted"/>
<organism evidence="2 3">
    <name type="scientific">Morus notabilis</name>
    <dbReference type="NCBI Taxonomy" id="981085"/>
    <lineage>
        <taxon>Eukaryota</taxon>
        <taxon>Viridiplantae</taxon>
        <taxon>Streptophyta</taxon>
        <taxon>Embryophyta</taxon>
        <taxon>Tracheophyta</taxon>
        <taxon>Spermatophyta</taxon>
        <taxon>Magnoliopsida</taxon>
        <taxon>eudicotyledons</taxon>
        <taxon>Gunneridae</taxon>
        <taxon>Pentapetalae</taxon>
        <taxon>rosids</taxon>
        <taxon>fabids</taxon>
        <taxon>Rosales</taxon>
        <taxon>Moraceae</taxon>
        <taxon>Moreae</taxon>
        <taxon>Morus</taxon>
    </lineage>
</organism>
<sequence length="98" mass="11366">MFGQPGVDQASGSKDLPEARSRWRSGSGGEPEFFRQASSDSRHKFNFFGRLWTIRLKFQWDVIYIMSIYVDECCFCATYSRIFPIVWVGAIVFSSRYS</sequence>
<accession>W9S162</accession>